<evidence type="ECO:0000313" key="7">
    <source>
        <dbReference type="Proteomes" id="UP001201812"/>
    </source>
</evidence>
<keyword evidence="3 5" id="KW-1133">Transmembrane helix</keyword>
<keyword evidence="2 5" id="KW-0812">Transmembrane</keyword>
<sequence length="247" mass="28669">MGRSLLALLQMITQSYTWYTWNSVPLISQMEHFQEINCYDLNVMPTAFCAFISVAGIILCMERLYATFNYTKYEYEDFAPFLTKLFILMVNKERQEIYIRHHYNSLSSRFQIGENIKGVRLMIWFIASFLVAVALILVQTVYNWNISNEKNMSPSARMLSQELTLLILPVFTVVMPMRVIMGSVPLKSRAKSALKDVLNFRQHLACPLYWASSLRKKVNIGGIHGSRGSSSSDMPLQEYWDDYMHLK</sequence>
<dbReference type="GO" id="GO:0016020">
    <property type="term" value="C:membrane"/>
    <property type="evidence" value="ECO:0007669"/>
    <property type="project" value="UniProtKB-SubCell"/>
</dbReference>
<protein>
    <submittedName>
        <fullName evidence="6">Serpentine type 7TM GPCR receptor class ab chemoreceptor domain-containing protein</fullName>
    </submittedName>
</protein>
<feature type="transmembrane region" description="Helical" evidence="5">
    <location>
        <begin position="41"/>
        <end position="61"/>
    </location>
</feature>
<evidence type="ECO:0000313" key="6">
    <source>
        <dbReference type="EMBL" id="KAI1726270.1"/>
    </source>
</evidence>
<feature type="transmembrane region" description="Helical" evidence="5">
    <location>
        <begin position="162"/>
        <end position="181"/>
    </location>
</feature>
<comment type="subcellular location">
    <subcellularLocation>
        <location evidence="1">Membrane</location>
        <topology evidence="1">Multi-pass membrane protein</topology>
    </subcellularLocation>
</comment>
<evidence type="ECO:0000256" key="3">
    <source>
        <dbReference type="ARBA" id="ARBA00022989"/>
    </source>
</evidence>
<keyword evidence="4 5" id="KW-0472">Membrane</keyword>
<proteinExistence type="predicted"/>
<dbReference type="InterPro" id="IPR019408">
    <property type="entry name" value="7TM_GPCR_serpentine_rcpt_Srab"/>
</dbReference>
<keyword evidence="6" id="KW-0675">Receptor</keyword>
<evidence type="ECO:0000256" key="4">
    <source>
        <dbReference type="ARBA" id="ARBA00023136"/>
    </source>
</evidence>
<reference evidence="6" key="1">
    <citation type="submission" date="2022-01" db="EMBL/GenBank/DDBJ databases">
        <title>Genome Sequence Resource for Two Populations of Ditylenchus destructor, the Migratory Endoparasitic Phytonematode.</title>
        <authorList>
            <person name="Zhang H."/>
            <person name="Lin R."/>
            <person name="Xie B."/>
        </authorList>
    </citation>
    <scope>NUCLEOTIDE SEQUENCE</scope>
    <source>
        <strain evidence="6">BazhouSP</strain>
    </source>
</reference>
<evidence type="ECO:0000256" key="1">
    <source>
        <dbReference type="ARBA" id="ARBA00004141"/>
    </source>
</evidence>
<evidence type="ECO:0000256" key="5">
    <source>
        <dbReference type="SAM" id="Phobius"/>
    </source>
</evidence>
<keyword evidence="7" id="KW-1185">Reference proteome</keyword>
<feature type="transmembrane region" description="Helical" evidence="5">
    <location>
        <begin position="121"/>
        <end position="142"/>
    </location>
</feature>
<accession>A0AAD4R9L4</accession>
<gene>
    <name evidence="6" type="ORF">DdX_02980</name>
</gene>
<dbReference type="AlphaFoldDB" id="A0AAD4R9L4"/>
<name>A0AAD4R9L4_9BILA</name>
<evidence type="ECO:0000256" key="2">
    <source>
        <dbReference type="ARBA" id="ARBA00022692"/>
    </source>
</evidence>
<organism evidence="6 7">
    <name type="scientific">Ditylenchus destructor</name>
    <dbReference type="NCBI Taxonomy" id="166010"/>
    <lineage>
        <taxon>Eukaryota</taxon>
        <taxon>Metazoa</taxon>
        <taxon>Ecdysozoa</taxon>
        <taxon>Nematoda</taxon>
        <taxon>Chromadorea</taxon>
        <taxon>Rhabditida</taxon>
        <taxon>Tylenchina</taxon>
        <taxon>Tylenchomorpha</taxon>
        <taxon>Sphaerularioidea</taxon>
        <taxon>Anguinidae</taxon>
        <taxon>Anguininae</taxon>
        <taxon>Ditylenchus</taxon>
    </lineage>
</organism>
<dbReference type="Proteomes" id="UP001201812">
    <property type="component" value="Unassembled WGS sequence"/>
</dbReference>
<dbReference type="Pfam" id="PF10292">
    <property type="entry name" value="7TM_GPCR_Srab"/>
    <property type="match status" value="1"/>
</dbReference>
<comment type="caution">
    <text evidence="6">The sequence shown here is derived from an EMBL/GenBank/DDBJ whole genome shotgun (WGS) entry which is preliminary data.</text>
</comment>
<dbReference type="EMBL" id="JAKKPZ010000002">
    <property type="protein sequence ID" value="KAI1726270.1"/>
    <property type="molecule type" value="Genomic_DNA"/>
</dbReference>